<evidence type="ECO:0000256" key="2">
    <source>
        <dbReference type="ARBA" id="ARBA00004604"/>
    </source>
</evidence>
<dbReference type="InterPro" id="IPR010678">
    <property type="entry name" value="UTP25"/>
</dbReference>
<keyword evidence="6" id="KW-0690">Ribosome biogenesis</keyword>
<evidence type="ECO:0000313" key="13">
    <source>
        <dbReference type="EMBL" id="KAG2173895.1"/>
    </source>
</evidence>
<feature type="region of interest" description="Disordered" evidence="10">
    <location>
        <begin position="1"/>
        <end position="116"/>
    </location>
</feature>
<gene>
    <name evidence="13" type="ORF">INT44_000008</name>
</gene>
<dbReference type="InterPro" id="IPR053939">
    <property type="entry name" value="UTP25_C"/>
</dbReference>
<dbReference type="FunFam" id="3.40.50.300:FF:002356">
    <property type="entry name" value="U3 small nucleolar RNA-associated protein 25"/>
    <property type="match status" value="1"/>
</dbReference>
<evidence type="ECO:0000256" key="8">
    <source>
        <dbReference type="ARBA" id="ARBA00023242"/>
    </source>
</evidence>
<feature type="domain" description="UTP25 NTP hydrolase-like" evidence="12">
    <location>
        <begin position="354"/>
        <end position="614"/>
    </location>
</feature>
<evidence type="ECO:0000256" key="7">
    <source>
        <dbReference type="ARBA" id="ARBA00022552"/>
    </source>
</evidence>
<keyword evidence="8" id="KW-0539">Nucleus</keyword>
<comment type="subcellular location">
    <subcellularLocation>
        <location evidence="2">Nucleus</location>
        <location evidence="2">Nucleolus</location>
    </subcellularLocation>
</comment>
<evidence type="ECO:0000256" key="1">
    <source>
        <dbReference type="ARBA" id="ARBA00002883"/>
    </source>
</evidence>
<feature type="domain" description="UTP25 C-terminal" evidence="11">
    <location>
        <begin position="628"/>
        <end position="813"/>
    </location>
</feature>
<evidence type="ECO:0000259" key="12">
    <source>
        <dbReference type="Pfam" id="PF22916"/>
    </source>
</evidence>
<dbReference type="EMBL" id="JAEPRA010000017">
    <property type="protein sequence ID" value="KAG2173895.1"/>
    <property type="molecule type" value="Genomic_DNA"/>
</dbReference>
<comment type="function">
    <text evidence="1">DEAD-box RNA helicase-like protein required for pre-18S rRNA processing, specifically at sites A0, A1, and A2.</text>
</comment>
<dbReference type="PANTHER" id="PTHR12933">
    <property type="entry name" value="ORF PROTEIN-RELATED"/>
    <property type="match status" value="1"/>
</dbReference>
<dbReference type="Gene3D" id="3.40.50.300">
    <property type="entry name" value="P-loop containing nucleotide triphosphate hydrolases"/>
    <property type="match status" value="1"/>
</dbReference>
<keyword evidence="7" id="KW-0698">rRNA processing</keyword>
<comment type="caution">
    <text evidence="13">The sequence shown here is derived from an EMBL/GenBank/DDBJ whole genome shotgun (WGS) entry which is preliminary data.</text>
</comment>
<comment type="similarity">
    <text evidence="3">Belongs to the UTP25 family.</text>
</comment>
<dbReference type="OrthoDB" id="10264378at2759"/>
<sequence>MAKGRSSAVGRSSKPKPQAKSRPSGLSSNKTTSKKSRESVKYGQLSRQEKTNLEEYGELAPKDLDEEEEEDELAGRHLRKIVNEEDLDEDIRKRKLENTATFDDDDEGDDSDDWQKPTAYSKLLGILQKSSKHQDYYKRIKLEEEGLEDQEDAMDDEEDDEEEDDEEAEEEVLELTAEEEKQLREQYGDDYLTALDQDGSADEDGIDGEDEDDIEDEQELDEESEAEVEDQEMDEAGLSDVDDSDNEEEGDASKHHFGDEQTQKIGDLITKVESKAWTTESIEDPILKSVTSFTVSDRSTPALQPPANCKTLEDFGVKHRLHKTWTKVNEDCIDTEDETMTPLQNSLFHSFNQYRDVAYCNRDIDNAKEIRRAYALHALNHVLKTRDRVLKNNERISKAQKANRDIEEMRDQGFTRPKVLILLPFRNTAVDVVTALIELSGSEQQENRKRFYDEFNLLEEEEEKADKPMDYQETFKGNIDDHFRLGIKFTRKTMKLYSDFYSADIIIASPLGLRTVIGAEGDRKRDFDFLSSLEVIIMDQTQQFLMQNWDHIDHILEHVNLIPKDAHGCDFSRVKSWYLDGRAKYLRQNLVFADFLTPEINAMFNKHMKNVGGKLKIKQSYEGSMIDAIAQVQQTFVRVEAQSLATADDLRFKYFVEKTLPTLQRSAITQSHTLIFVPSYFDFVRIRNYLEDNKYSCAHICEYTPTPQVSKARSDFFHGRASFVLYTERFHFFRRYNIRGAYHVIFYGLPDHPQFYTEIVNYLALKADASSAEEATFSCSALFSRYDMLKLERIVGTDRARKMCSSGKNLFVFS</sequence>
<dbReference type="GO" id="GO:0032040">
    <property type="term" value="C:small-subunit processome"/>
    <property type="evidence" value="ECO:0007669"/>
    <property type="project" value="TreeGrafter"/>
</dbReference>
<dbReference type="AlphaFoldDB" id="A0A8H7PHE9"/>
<name>A0A8H7PHE9_9FUNG</name>
<evidence type="ECO:0000256" key="4">
    <source>
        <dbReference type="ARBA" id="ARBA00011192"/>
    </source>
</evidence>
<evidence type="ECO:0000313" key="14">
    <source>
        <dbReference type="Proteomes" id="UP000612746"/>
    </source>
</evidence>
<evidence type="ECO:0000256" key="9">
    <source>
        <dbReference type="ARBA" id="ARBA00031846"/>
    </source>
</evidence>
<dbReference type="Pfam" id="PF06862">
    <property type="entry name" value="Utp25_C"/>
    <property type="match status" value="1"/>
</dbReference>
<protein>
    <recommendedName>
        <fullName evidence="5">U3 small nucleolar RNA-associated protein 25</fullName>
    </recommendedName>
    <alternativeName>
        <fullName evidence="9">U three protein 25</fullName>
    </alternativeName>
</protein>
<dbReference type="InterPro" id="IPR053940">
    <property type="entry name" value="UTP25_NTPase-like"/>
</dbReference>
<evidence type="ECO:0000256" key="5">
    <source>
        <dbReference type="ARBA" id="ARBA00015422"/>
    </source>
</evidence>
<comment type="subunit">
    <text evidence="4">Component of the ribosomal small subunit (SSU) processome composed of at least 40 protein subunits and snoRNA U3.</text>
</comment>
<reference evidence="13" key="1">
    <citation type="submission" date="2020-12" db="EMBL/GenBank/DDBJ databases">
        <title>Metabolic potential, ecology and presence of endohyphal bacteria is reflected in genomic diversity of Mucoromycotina.</title>
        <authorList>
            <person name="Muszewska A."/>
            <person name="Okrasinska A."/>
            <person name="Steczkiewicz K."/>
            <person name="Drgas O."/>
            <person name="Orlowska M."/>
            <person name="Perlinska-Lenart U."/>
            <person name="Aleksandrzak-Piekarczyk T."/>
            <person name="Szatraj K."/>
            <person name="Zielenkiewicz U."/>
            <person name="Pilsyk S."/>
            <person name="Malc E."/>
            <person name="Mieczkowski P."/>
            <person name="Kruszewska J.S."/>
            <person name="Biernat P."/>
            <person name="Pawlowska J."/>
        </authorList>
    </citation>
    <scope>NUCLEOTIDE SEQUENCE</scope>
    <source>
        <strain evidence="13">WA0000051536</strain>
    </source>
</reference>
<feature type="compositionally biased region" description="Basic and acidic residues" evidence="10">
    <location>
        <begin position="251"/>
        <end position="262"/>
    </location>
</feature>
<dbReference type="GO" id="GO:0019843">
    <property type="term" value="F:rRNA binding"/>
    <property type="evidence" value="ECO:0007669"/>
    <property type="project" value="TreeGrafter"/>
</dbReference>
<dbReference type="GO" id="GO:0000462">
    <property type="term" value="P:maturation of SSU-rRNA from tricistronic rRNA transcript (SSU-rRNA, 5.8S rRNA, LSU-rRNA)"/>
    <property type="evidence" value="ECO:0007669"/>
    <property type="project" value="TreeGrafter"/>
</dbReference>
<evidence type="ECO:0000256" key="3">
    <source>
        <dbReference type="ARBA" id="ARBA00009223"/>
    </source>
</evidence>
<feature type="compositionally biased region" description="Basic and acidic residues" evidence="10">
    <location>
        <begin position="178"/>
        <end position="187"/>
    </location>
</feature>
<dbReference type="GO" id="GO:0034511">
    <property type="term" value="F:U3 snoRNA binding"/>
    <property type="evidence" value="ECO:0007669"/>
    <property type="project" value="InterPro"/>
</dbReference>
<dbReference type="InterPro" id="IPR027417">
    <property type="entry name" value="P-loop_NTPase"/>
</dbReference>
<keyword evidence="14" id="KW-1185">Reference proteome</keyword>
<dbReference type="Proteomes" id="UP000612746">
    <property type="component" value="Unassembled WGS sequence"/>
</dbReference>
<evidence type="ECO:0000256" key="10">
    <source>
        <dbReference type="SAM" id="MobiDB-lite"/>
    </source>
</evidence>
<feature type="compositionally biased region" description="Acidic residues" evidence="10">
    <location>
        <begin position="102"/>
        <end position="112"/>
    </location>
</feature>
<feature type="compositionally biased region" description="Acidic residues" evidence="10">
    <location>
        <begin position="199"/>
        <end position="250"/>
    </location>
</feature>
<feature type="compositionally biased region" description="Acidic residues" evidence="10">
    <location>
        <begin position="145"/>
        <end position="177"/>
    </location>
</feature>
<dbReference type="PANTHER" id="PTHR12933:SF0">
    <property type="entry name" value="U3 SMALL NUCLEOLAR RNA-ASSOCIATED PROTEIN 25 HOMOLOG"/>
    <property type="match status" value="1"/>
</dbReference>
<feature type="region of interest" description="Disordered" evidence="10">
    <location>
        <begin position="140"/>
        <end position="262"/>
    </location>
</feature>
<accession>A0A8H7PHE9</accession>
<dbReference type="Pfam" id="PF22916">
    <property type="entry name" value="UTP25_NTPase-like"/>
    <property type="match status" value="1"/>
</dbReference>
<organism evidence="13 14">
    <name type="scientific">Umbelopsis vinacea</name>
    <dbReference type="NCBI Taxonomy" id="44442"/>
    <lineage>
        <taxon>Eukaryota</taxon>
        <taxon>Fungi</taxon>
        <taxon>Fungi incertae sedis</taxon>
        <taxon>Mucoromycota</taxon>
        <taxon>Mucoromycotina</taxon>
        <taxon>Umbelopsidomycetes</taxon>
        <taxon>Umbelopsidales</taxon>
        <taxon>Umbelopsidaceae</taxon>
        <taxon>Umbelopsis</taxon>
    </lineage>
</organism>
<evidence type="ECO:0000256" key="6">
    <source>
        <dbReference type="ARBA" id="ARBA00022517"/>
    </source>
</evidence>
<proteinExistence type="inferred from homology"/>
<evidence type="ECO:0000259" key="11">
    <source>
        <dbReference type="Pfam" id="PF06862"/>
    </source>
</evidence>